<feature type="compositionally biased region" description="Low complexity" evidence="2">
    <location>
        <begin position="129"/>
        <end position="140"/>
    </location>
</feature>
<feature type="region of interest" description="Disordered" evidence="2">
    <location>
        <begin position="729"/>
        <end position="771"/>
    </location>
</feature>
<feature type="region of interest" description="Disordered" evidence="2">
    <location>
        <begin position="1"/>
        <end position="38"/>
    </location>
</feature>
<dbReference type="VEuPathDB" id="FungiDB:AAP_03881"/>
<dbReference type="Proteomes" id="UP000242877">
    <property type="component" value="Unassembled WGS sequence"/>
</dbReference>
<reference evidence="4 5" key="1">
    <citation type="journal article" date="2016" name="Genome Biol. Evol.">
        <title>Divergent and convergent evolution of fungal pathogenicity.</title>
        <authorList>
            <person name="Shang Y."/>
            <person name="Xiao G."/>
            <person name="Zheng P."/>
            <person name="Cen K."/>
            <person name="Zhan S."/>
            <person name="Wang C."/>
        </authorList>
    </citation>
    <scope>NUCLEOTIDE SEQUENCE [LARGE SCALE GENOMIC DNA]</scope>
    <source>
        <strain evidence="4 5">ARSEF 7405</strain>
    </source>
</reference>
<feature type="compositionally biased region" description="Polar residues" evidence="2">
    <location>
        <begin position="668"/>
        <end position="678"/>
    </location>
</feature>
<dbReference type="Pfam" id="PF04921">
    <property type="entry name" value="XAP5"/>
    <property type="match status" value="1"/>
</dbReference>
<feature type="region of interest" description="Disordered" evidence="2">
    <location>
        <begin position="53"/>
        <end position="173"/>
    </location>
</feature>
<feature type="compositionally biased region" description="Polar residues" evidence="2">
    <location>
        <begin position="746"/>
        <end position="768"/>
    </location>
</feature>
<sequence length="799" mass="87332">MSFTNRDKDKDSGASTPVSRFTNQSATAEDLLKSQTVGLVHLSDFRKRRAEVLEQKEKEAHEKSLRLGKGDGTGTPGTGTEGESDANPQSAAPPKKKKKRPEPKAKLYFNDDDEENEEEAVILPKKKATAAQASDTSTPATDDDRKATPTSEKSSPVQRRIRANPNVSLPPPKLLTKSALTAEARARDALRKEFLALQERVKNTEISIPFIFYDGTNIPAGSVKVKKGDPVWLFLDRCRKVGATLGVGGGKGRGKAKRDYRKEWARVGVDDLLLVRGDVIIPHHYEFYYFIANRVPDFSGRPGALLFDYSDTAPLTSSPENEEPQGITPMGSAKQESEKPLEGADADPTITKVVDRRWYERNKHIFPASLWREYEPGKEFEENNLGLSKPSPENRQCPACQSSLLNPDDAVSTVLNPTEDYKTSVLSGLDPNTVMECAGRALAFWTYQTTQEIFYQEYLGKGLTEKYAALSNQMDKVVHDANSEITNLQNRMQDMQISQEQLLKKNQELVELYRDKSKKHAQVTNLYNILKSRAMRSQIATAATDSISQTLNSLGSRRGNDIPTNQQQQQQQQHHNLPGRVSRNSGHLDQNGRPFSAFDTPRDARLTSSMGNFNSGASVVGNSGVDRLSRHQRSGTGSSNGGSNRGKRRMTMDSIAMPPPPLPGRMSLNLNSSATSATPAHRTRLGTACSAANFSQAANFVNHQNHRPSTHLFKHSADGNHTILNHNPAFSSSTGTGSSHRSMTSQGFTPASSALFTPGTSHSSSSRRLGTEEISGRFGGAGLSGGMKIGGVGGNGFAF</sequence>
<comment type="caution">
    <text evidence="4">The sequence shown here is derived from an EMBL/GenBank/DDBJ whole genome shotgun (WGS) entry which is preliminary data.</text>
</comment>
<evidence type="ECO:0000256" key="1">
    <source>
        <dbReference type="SAM" id="Coils"/>
    </source>
</evidence>
<feature type="region of interest" description="Disordered" evidence="2">
    <location>
        <begin position="551"/>
        <end position="682"/>
    </location>
</feature>
<name>A0A167XQK7_9EURO</name>
<dbReference type="GO" id="GO:0005634">
    <property type="term" value="C:nucleus"/>
    <property type="evidence" value="ECO:0007669"/>
    <property type="project" value="InterPro"/>
</dbReference>
<feature type="compositionally biased region" description="Polar residues" evidence="2">
    <location>
        <begin position="606"/>
        <end position="621"/>
    </location>
</feature>
<feature type="compositionally biased region" description="Gly residues" evidence="2">
    <location>
        <begin position="70"/>
        <end position="80"/>
    </location>
</feature>
<feature type="coiled-coil region" evidence="1">
    <location>
        <begin position="478"/>
        <end position="505"/>
    </location>
</feature>
<dbReference type="PANTHER" id="PTHR12722:SF0">
    <property type="entry name" value="PROTEIN FAM50A"/>
    <property type="match status" value="1"/>
</dbReference>
<evidence type="ECO:0000256" key="2">
    <source>
        <dbReference type="SAM" id="MobiDB-lite"/>
    </source>
</evidence>
<evidence type="ECO:0000313" key="4">
    <source>
        <dbReference type="EMBL" id="KZZ90351.1"/>
    </source>
</evidence>
<dbReference type="InterPro" id="IPR007005">
    <property type="entry name" value="XAP5"/>
</dbReference>
<evidence type="ECO:0000313" key="5">
    <source>
        <dbReference type="Proteomes" id="UP000242877"/>
    </source>
</evidence>
<feature type="domain" description="FAM50A/XAP5 C-terminal" evidence="3">
    <location>
        <begin position="204"/>
        <end position="383"/>
    </location>
</feature>
<keyword evidence="1" id="KW-0175">Coiled coil</keyword>
<dbReference type="OrthoDB" id="1562195at2759"/>
<protein>
    <submittedName>
        <fullName evidence="4">XAP5 protein</fullName>
    </submittedName>
</protein>
<feature type="compositionally biased region" description="Low complexity" evidence="2">
    <location>
        <begin position="731"/>
        <end position="745"/>
    </location>
</feature>
<feature type="compositionally biased region" description="Basic and acidic residues" evidence="2">
    <location>
        <begin position="1"/>
        <end position="12"/>
    </location>
</feature>
<feature type="region of interest" description="Disordered" evidence="2">
    <location>
        <begin position="312"/>
        <end position="344"/>
    </location>
</feature>
<dbReference type="EMBL" id="AZGZ01000017">
    <property type="protein sequence ID" value="KZZ90351.1"/>
    <property type="molecule type" value="Genomic_DNA"/>
</dbReference>
<dbReference type="InterPro" id="IPR048337">
    <property type="entry name" value="FAM50A/XAP5_C"/>
</dbReference>
<gene>
    <name evidence="4" type="ORF">AAP_03881</name>
</gene>
<feature type="compositionally biased region" description="Polar residues" evidence="2">
    <location>
        <begin position="13"/>
        <end position="37"/>
    </location>
</feature>
<feature type="compositionally biased region" description="Acidic residues" evidence="2">
    <location>
        <begin position="110"/>
        <end position="120"/>
    </location>
</feature>
<organism evidence="4 5">
    <name type="scientific">Ascosphaera apis ARSEF 7405</name>
    <dbReference type="NCBI Taxonomy" id="392613"/>
    <lineage>
        <taxon>Eukaryota</taxon>
        <taxon>Fungi</taxon>
        <taxon>Dikarya</taxon>
        <taxon>Ascomycota</taxon>
        <taxon>Pezizomycotina</taxon>
        <taxon>Eurotiomycetes</taxon>
        <taxon>Eurotiomycetidae</taxon>
        <taxon>Onygenales</taxon>
        <taxon>Ascosphaeraceae</taxon>
        <taxon>Ascosphaera</taxon>
    </lineage>
</organism>
<proteinExistence type="predicted"/>
<accession>A0A167XQK7</accession>
<dbReference type="GO" id="GO:0006325">
    <property type="term" value="P:chromatin organization"/>
    <property type="evidence" value="ECO:0007669"/>
    <property type="project" value="TreeGrafter"/>
</dbReference>
<keyword evidence="5" id="KW-1185">Reference proteome</keyword>
<feature type="compositionally biased region" description="Polar residues" evidence="2">
    <location>
        <begin position="148"/>
        <end position="157"/>
    </location>
</feature>
<dbReference type="AlphaFoldDB" id="A0A167XQK7"/>
<evidence type="ECO:0000259" key="3">
    <source>
        <dbReference type="Pfam" id="PF04921"/>
    </source>
</evidence>
<feature type="compositionally biased region" description="Basic and acidic residues" evidence="2">
    <location>
        <begin position="53"/>
        <end position="69"/>
    </location>
</feature>
<dbReference type="PANTHER" id="PTHR12722">
    <property type="entry name" value="XAP-5 PROTEIN-RELATED"/>
    <property type="match status" value="1"/>
</dbReference>